<name>A0ABV9WCU9_9ACTN</name>
<keyword evidence="4 7" id="KW-1133">Transmembrane helix</keyword>
<evidence type="ECO:0000313" key="10">
    <source>
        <dbReference type="Proteomes" id="UP001595912"/>
    </source>
</evidence>
<dbReference type="InterPro" id="IPR003838">
    <property type="entry name" value="ABC3_permease_C"/>
</dbReference>
<dbReference type="PANTHER" id="PTHR30572:SF4">
    <property type="entry name" value="ABC TRANSPORTER PERMEASE YTRF"/>
    <property type="match status" value="1"/>
</dbReference>
<dbReference type="EMBL" id="JBHSIU010000105">
    <property type="protein sequence ID" value="MFC5006582.1"/>
    <property type="molecule type" value="Genomic_DNA"/>
</dbReference>
<feature type="transmembrane region" description="Helical" evidence="7">
    <location>
        <begin position="598"/>
        <end position="620"/>
    </location>
</feature>
<comment type="caution">
    <text evidence="9">The sequence shown here is derived from an EMBL/GenBank/DDBJ whole genome shotgun (WGS) entry which is preliminary data.</text>
</comment>
<comment type="subcellular location">
    <subcellularLocation>
        <location evidence="1">Cell membrane</location>
        <topology evidence="1">Multi-pass membrane protein</topology>
    </subcellularLocation>
</comment>
<evidence type="ECO:0000259" key="8">
    <source>
        <dbReference type="Pfam" id="PF02687"/>
    </source>
</evidence>
<evidence type="ECO:0000256" key="6">
    <source>
        <dbReference type="ARBA" id="ARBA00038076"/>
    </source>
</evidence>
<proteinExistence type="inferred from homology"/>
<feature type="transmembrane region" description="Helical" evidence="7">
    <location>
        <begin position="787"/>
        <end position="806"/>
    </location>
</feature>
<keyword evidence="5 7" id="KW-0472">Membrane</keyword>
<evidence type="ECO:0000256" key="7">
    <source>
        <dbReference type="SAM" id="Phobius"/>
    </source>
</evidence>
<evidence type="ECO:0000256" key="2">
    <source>
        <dbReference type="ARBA" id="ARBA00022475"/>
    </source>
</evidence>
<accession>A0ABV9WCU9</accession>
<dbReference type="RefSeq" id="WP_380127214.1">
    <property type="nucleotide sequence ID" value="NZ_JBHSIU010000105.1"/>
</dbReference>
<feature type="transmembrane region" description="Helical" evidence="7">
    <location>
        <begin position="673"/>
        <end position="695"/>
    </location>
</feature>
<reference evidence="10" key="1">
    <citation type="journal article" date="2019" name="Int. J. Syst. Evol. Microbiol.">
        <title>The Global Catalogue of Microorganisms (GCM) 10K type strain sequencing project: providing services to taxonomists for standard genome sequencing and annotation.</title>
        <authorList>
            <consortium name="The Broad Institute Genomics Platform"/>
            <consortium name="The Broad Institute Genome Sequencing Center for Infectious Disease"/>
            <person name="Wu L."/>
            <person name="Ma J."/>
        </authorList>
    </citation>
    <scope>NUCLEOTIDE SEQUENCE [LARGE SCALE GENOMIC DNA]</scope>
    <source>
        <strain evidence="10">CGMCC 4.7152</strain>
    </source>
</reference>
<keyword evidence="2" id="KW-1003">Cell membrane</keyword>
<feature type="domain" description="ABC3 transporter permease C-terminal" evidence="8">
    <location>
        <begin position="788"/>
        <end position="897"/>
    </location>
</feature>
<dbReference type="Proteomes" id="UP001595912">
    <property type="component" value="Unassembled WGS sequence"/>
</dbReference>
<feature type="domain" description="ABC3 transporter permease C-terminal" evidence="8">
    <location>
        <begin position="599"/>
        <end position="706"/>
    </location>
</feature>
<organism evidence="9 10">
    <name type="scientific">Dactylosporangium cerinum</name>
    <dbReference type="NCBI Taxonomy" id="1434730"/>
    <lineage>
        <taxon>Bacteria</taxon>
        <taxon>Bacillati</taxon>
        <taxon>Actinomycetota</taxon>
        <taxon>Actinomycetes</taxon>
        <taxon>Micromonosporales</taxon>
        <taxon>Micromonosporaceae</taxon>
        <taxon>Dactylosporangium</taxon>
    </lineage>
</organism>
<evidence type="ECO:0000313" key="9">
    <source>
        <dbReference type="EMBL" id="MFC5006582.1"/>
    </source>
</evidence>
<dbReference type="Pfam" id="PF02687">
    <property type="entry name" value="FtsX"/>
    <property type="match status" value="2"/>
</dbReference>
<evidence type="ECO:0000256" key="5">
    <source>
        <dbReference type="ARBA" id="ARBA00023136"/>
    </source>
</evidence>
<sequence length="905" mass="93289">MVLAQLRHQRGRFVATLLAVAVAVAGFSLLLSAARGAQVRATGTVQANFRPLYDILVRPADAGAGQIGFDQVGTGRGGITMQQWHDILALPGVAVAAPLAAVGTFMQPVRLPVDLTGQLRPGAAQQALRVRPTWVTDRGLTSVTDGAIYLWVTGDVLEFQPGEPWEQGRMYEGDEIPEREHIWRIGADGSRTEVCEPLAHQIGVTDPLDPKHRRALSCWSSDPRSTVAQPRRAEVYVAFTVPMAMAAVDPAQEARLNGLDATALTRPAAPGEVPVLASTSPAVDRQVRLRIDRLSDGSAASGAAGARLDNLIGDFEADPGSTVDERTVDVSDVYQQLLADLSAPEQHAPEWGRSPAWVGQYWMPGPAGAARPATGDWGGAADDEVWYNPLPLELTDPQVRALPRVGAEYTGPNSIRPVTLRGVGAFDPGTLDAGPPLATLPASLTGDPALTGADAASRTALGNQALLPGGNIGGPAGARPTLITSLSAMSALRSPPYTPSSTAASAAFAEAPIGTVRVRVTGDVGMDDLSQERVRAVAERIQQATGLRVDLTVGSSVAPADLAVPAGVHGRPALTVDQSWLRTGVATVVVSAIDRKSLLLAGLVLVACVLAVANATGAALRARHTELAVLACLGWPGRRLFGLVLAEALALGLSAGLAGTVIALAAAPALGITLQWTTAAVAVPAALLLSVLAALQPAWRANRTDPVAAVRPAVSPVRRARTPRRIAGLAWTNLLRTPGRTLVGVLSLAIGVAALTFLAVLTIGFRGTVSGTVLGDAVTVQVRGTDYLAAVLTVLLGAAAVADVLYRGIRERAGEFALLGASGWGDHLLVRLAGYEALALGTIGALLGTGISLGLAYALGGALPGPVWLAAAGAAVAGLLVTVAAATVPLRALRRLPTARLLAEA</sequence>
<feature type="transmembrane region" description="Helical" evidence="7">
    <location>
        <begin position="866"/>
        <end position="890"/>
    </location>
</feature>
<comment type="similarity">
    <text evidence="6">Belongs to the ABC-4 integral membrane protein family.</text>
</comment>
<dbReference type="InterPro" id="IPR050250">
    <property type="entry name" value="Macrolide_Exporter_MacB"/>
</dbReference>
<evidence type="ECO:0000256" key="3">
    <source>
        <dbReference type="ARBA" id="ARBA00022692"/>
    </source>
</evidence>
<feature type="transmembrane region" description="Helical" evidence="7">
    <location>
        <begin position="742"/>
        <end position="767"/>
    </location>
</feature>
<feature type="transmembrane region" description="Helical" evidence="7">
    <location>
        <begin position="837"/>
        <end position="860"/>
    </location>
</feature>
<feature type="transmembrane region" description="Helical" evidence="7">
    <location>
        <begin position="640"/>
        <end position="667"/>
    </location>
</feature>
<keyword evidence="3 7" id="KW-0812">Transmembrane</keyword>
<gene>
    <name evidence="9" type="ORF">ACFPIJ_53270</name>
</gene>
<dbReference type="PANTHER" id="PTHR30572">
    <property type="entry name" value="MEMBRANE COMPONENT OF TRANSPORTER-RELATED"/>
    <property type="match status" value="1"/>
</dbReference>
<protein>
    <submittedName>
        <fullName evidence="9">FtsX-like permease family protein</fullName>
    </submittedName>
</protein>
<evidence type="ECO:0000256" key="1">
    <source>
        <dbReference type="ARBA" id="ARBA00004651"/>
    </source>
</evidence>
<evidence type="ECO:0000256" key="4">
    <source>
        <dbReference type="ARBA" id="ARBA00022989"/>
    </source>
</evidence>
<keyword evidence="10" id="KW-1185">Reference proteome</keyword>